<organism evidence="2 3">
    <name type="scientific">Lithospermum erythrorhizon</name>
    <name type="common">Purple gromwell</name>
    <name type="synonym">Lithospermum officinale var. erythrorhizon</name>
    <dbReference type="NCBI Taxonomy" id="34254"/>
    <lineage>
        <taxon>Eukaryota</taxon>
        <taxon>Viridiplantae</taxon>
        <taxon>Streptophyta</taxon>
        <taxon>Embryophyta</taxon>
        <taxon>Tracheophyta</taxon>
        <taxon>Spermatophyta</taxon>
        <taxon>Magnoliopsida</taxon>
        <taxon>eudicotyledons</taxon>
        <taxon>Gunneridae</taxon>
        <taxon>Pentapetalae</taxon>
        <taxon>asterids</taxon>
        <taxon>lamiids</taxon>
        <taxon>Boraginales</taxon>
        <taxon>Boraginaceae</taxon>
        <taxon>Boraginoideae</taxon>
        <taxon>Lithospermeae</taxon>
        <taxon>Lithospermum</taxon>
    </lineage>
</organism>
<feature type="compositionally biased region" description="Basic and acidic residues" evidence="1">
    <location>
        <begin position="49"/>
        <end position="64"/>
    </location>
</feature>
<sequence length="126" mass="13502">MGDIAGEEILGALEGLGNESSSDPASRHALSLVHRQPGEPVGSRKPHGHHGEAPSIGHKDSGVYDCGHDEKGAYNGIIGRPALSPFEAMVTSIHLKMKFPRRLGRGRSKAGRRRPGVLYGLYEEGR</sequence>
<evidence type="ECO:0000313" key="2">
    <source>
        <dbReference type="EMBL" id="GAA0146298.1"/>
    </source>
</evidence>
<dbReference type="AlphaFoldDB" id="A0AAV3P8D2"/>
<protein>
    <submittedName>
        <fullName evidence="2">Uncharacterized protein</fullName>
    </submittedName>
</protein>
<dbReference type="Proteomes" id="UP001454036">
    <property type="component" value="Unassembled WGS sequence"/>
</dbReference>
<reference evidence="2 3" key="1">
    <citation type="submission" date="2024-01" db="EMBL/GenBank/DDBJ databases">
        <title>The complete chloroplast genome sequence of Lithospermum erythrorhizon: insights into the phylogenetic relationship among Boraginaceae species and the maternal lineages of purple gromwells.</title>
        <authorList>
            <person name="Okada T."/>
            <person name="Watanabe K."/>
        </authorList>
    </citation>
    <scope>NUCLEOTIDE SEQUENCE [LARGE SCALE GENOMIC DNA]</scope>
</reference>
<name>A0AAV3P8D2_LITER</name>
<dbReference type="EMBL" id="BAABME010000909">
    <property type="protein sequence ID" value="GAA0146298.1"/>
    <property type="molecule type" value="Genomic_DNA"/>
</dbReference>
<evidence type="ECO:0000256" key="1">
    <source>
        <dbReference type="SAM" id="MobiDB-lite"/>
    </source>
</evidence>
<accession>A0AAV3P8D2</accession>
<feature type="region of interest" description="Disordered" evidence="1">
    <location>
        <begin position="10"/>
        <end position="64"/>
    </location>
</feature>
<evidence type="ECO:0000313" key="3">
    <source>
        <dbReference type="Proteomes" id="UP001454036"/>
    </source>
</evidence>
<proteinExistence type="predicted"/>
<comment type="caution">
    <text evidence="2">The sequence shown here is derived from an EMBL/GenBank/DDBJ whole genome shotgun (WGS) entry which is preliminary data.</text>
</comment>
<gene>
    <name evidence="2" type="ORF">LIER_06289</name>
</gene>
<keyword evidence="3" id="KW-1185">Reference proteome</keyword>